<dbReference type="RefSeq" id="WP_147494822.1">
    <property type="nucleotide sequence ID" value="NZ_CP041659.1"/>
</dbReference>
<organism evidence="1 2">
    <name type="scientific">Sphingomonas xanthus</name>
    <dbReference type="NCBI Taxonomy" id="2594473"/>
    <lineage>
        <taxon>Bacteria</taxon>
        <taxon>Pseudomonadati</taxon>
        <taxon>Pseudomonadota</taxon>
        <taxon>Alphaproteobacteria</taxon>
        <taxon>Sphingomonadales</taxon>
        <taxon>Sphingomonadaceae</taxon>
        <taxon>Sphingomonas</taxon>
    </lineage>
</organism>
<protein>
    <submittedName>
        <fullName evidence="1">Uncharacterized protein</fullName>
    </submittedName>
</protein>
<dbReference type="OrthoDB" id="7423147at2"/>
<accession>A0A516IU52</accession>
<reference evidence="1 2" key="1">
    <citation type="submission" date="2019-07" db="EMBL/GenBank/DDBJ databases">
        <title>Sphingomonas AE3 Genome sequencing and assembly.</title>
        <authorList>
            <person name="Kim H."/>
        </authorList>
    </citation>
    <scope>NUCLEOTIDE SEQUENCE [LARGE SCALE GENOMIC DNA]</scope>
    <source>
        <strain evidence="1 2">AE3</strain>
    </source>
</reference>
<dbReference type="Proteomes" id="UP000321857">
    <property type="component" value="Chromosome"/>
</dbReference>
<gene>
    <name evidence="1" type="ORF">FMM02_10675</name>
</gene>
<name>A0A516IU52_9SPHN</name>
<evidence type="ECO:0000313" key="2">
    <source>
        <dbReference type="Proteomes" id="UP000321857"/>
    </source>
</evidence>
<dbReference type="AlphaFoldDB" id="A0A516IU52"/>
<keyword evidence="2" id="KW-1185">Reference proteome</keyword>
<evidence type="ECO:0000313" key="1">
    <source>
        <dbReference type="EMBL" id="QDP20374.1"/>
    </source>
</evidence>
<sequence length="177" mass="20005">MDRKQSTQMLGELKAFARFSAADQRYIRRSLDIGLRRGNAVGHWARNATEMSRIEQQTRRYRMIELIRSCIPDDDNAEAAECFLAPLITLSAGDLADDKISDFEAYRFLYERLIGPAVRPWLVSAFCAAAALPGIHPDMRKQLLQSIPVHDAAAPGWSIRAPLFFPEWVDKVQQAVS</sequence>
<proteinExistence type="predicted"/>
<dbReference type="KEGG" id="sxa:FMM02_10675"/>
<dbReference type="EMBL" id="CP041659">
    <property type="protein sequence ID" value="QDP20374.1"/>
    <property type="molecule type" value="Genomic_DNA"/>
</dbReference>